<keyword evidence="2" id="KW-1185">Reference proteome</keyword>
<evidence type="ECO:0000313" key="2">
    <source>
        <dbReference type="Proteomes" id="UP001151760"/>
    </source>
</evidence>
<protein>
    <submittedName>
        <fullName evidence="1">Uncharacterized protein</fullName>
    </submittedName>
</protein>
<evidence type="ECO:0000313" key="1">
    <source>
        <dbReference type="EMBL" id="GJT09135.1"/>
    </source>
</evidence>
<proteinExistence type="predicted"/>
<organism evidence="1 2">
    <name type="scientific">Tanacetum coccineum</name>
    <dbReference type="NCBI Taxonomy" id="301880"/>
    <lineage>
        <taxon>Eukaryota</taxon>
        <taxon>Viridiplantae</taxon>
        <taxon>Streptophyta</taxon>
        <taxon>Embryophyta</taxon>
        <taxon>Tracheophyta</taxon>
        <taxon>Spermatophyta</taxon>
        <taxon>Magnoliopsida</taxon>
        <taxon>eudicotyledons</taxon>
        <taxon>Gunneridae</taxon>
        <taxon>Pentapetalae</taxon>
        <taxon>asterids</taxon>
        <taxon>campanulids</taxon>
        <taxon>Asterales</taxon>
        <taxon>Asteraceae</taxon>
        <taxon>Asteroideae</taxon>
        <taxon>Anthemideae</taxon>
        <taxon>Anthemidinae</taxon>
        <taxon>Tanacetum</taxon>
    </lineage>
</organism>
<gene>
    <name evidence="1" type="ORF">Tco_0843597</name>
</gene>
<sequence length="266" mass="30106">MSGQRIATLRGHHQMLSDKGDTGVGDLGIFHCDGSHVKHNKATGDNVGPLHPEVHYLDHQDTQSLLLTQLSLQIPKESQCKWPLPQVALEYAVISLLTYPSFLNSKGYDSCEKNTFLHVIESYTVINFLDMLGQRIYDNSFRALKDDEGLFLVRWGTRWRLRFSGKMIKAGEKNSALVDEVKYGCNGVIMHFPKSVMQENAQSSEGSKEVTSTDIVKFESNNGIGSSNEGKPRKKKRRSFFPRFFMFYIRKKHSNKNTFLPSGNVA</sequence>
<dbReference type="EMBL" id="BQNB010012885">
    <property type="protein sequence ID" value="GJT09135.1"/>
    <property type="molecule type" value="Genomic_DNA"/>
</dbReference>
<reference evidence="1" key="2">
    <citation type="submission" date="2022-01" db="EMBL/GenBank/DDBJ databases">
        <authorList>
            <person name="Yamashiro T."/>
            <person name="Shiraishi A."/>
            <person name="Satake H."/>
            <person name="Nakayama K."/>
        </authorList>
    </citation>
    <scope>NUCLEOTIDE SEQUENCE</scope>
</reference>
<reference evidence="1" key="1">
    <citation type="journal article" date="2022" name="Int. J. Mol. Sci.">
        <title>Draft Genome of Tanacetum Coccineum: Genomic Comparison of Closely Related Tanacetum-Family Plants.</title>
        <authorList>
            <person name="Yamashiro T."/>
            <person name="Shiraishi A."/>
            <person name="Nakayama K."/>
            <person name="Satake H."/>
        </authorList>
    </citation>
    <scope>NUCLEOTIDE SEQUENCE</scope>
</reference>
<name>A0ABQ5B2J5_9ASTR</name>
<comment type="caution">
    <text evidence="1">The sequence shown here is derived from an EMBL/GenBank/DDBJ whole genome shotgun (WGS) entry which is preliminary data.</text>
</comment>
<dbReference type="Gene3D" id="3.40.5.90">
    <property type="entry name" value="CDGSH iron-sulfur domain, mitoNEET-type"/>
    <property type="match status" value="1"/>
</dbReference>
<dbReference type="Proteomes" id="UP001151760">
    <property type="component" value="Unassembled WGS sequence"/>
</dbReference>
<dbReference type="InterPro" id="IPR042216">
    <property type="entry name" value="MitoNEET_CISD"/>
</dbReference>
<accession>A0ABQ5B2J5</accession>